<organism evidence="1 2">
    <name type="scientific">Myroides odoratimimus</name>
    <dbReference type="NCBI Taxonomy" id="76832"/>
    <lineage>
        <taxon>Bacteria</taxon>
        <taxon>Pseudomonadati</taxon>
        <taxon>Bacteroidota</taxon>
        <taxon>Flavobacteriia</taxon>
        <taxon>Flavobacteriales</taxon>
        <taxon>Flavobacteriaceae</taxon>
        <taxon>Myroides</taxon>
    </lineage>
</organism>
<dbReference type="eggNOG" id="ENOG502Z913">
    <property type="taxonomic scope" value="Bacteria"/>
</dbReference>
<dbReference type="EMBL" id="CP013690">
    <property type="protein sequence ID" value="ALU25718.1"/>
    <property type="molecule type" value="Genomic_DNA"/>
</dbReference>
<dbReference type="Gene3D" id="2.60.120.890">
    <property type="entry name" value="BT2081, beta-jelly-roll domain"/>
    <property type="match status" value="1"/>
</dbReference>
<dbReference type="InterPro" id="IPR025112">
    <property type="entry name" value="PCMD"/>
</dbReference>
<dbReference type="Pfam" id="PF13201">
    <property type="entry name" value="PCMD"/>
    <property type="match status" value="1"/>
</dbReference>
<dbReference type="KEGG" id="mod:AS202_06025"/>
<dbReference type="Proteomes" id="UP000069030">
    <property type="component" value="Chromosome"/>
</dbReference>
<reference evidence="1 2" key="1">
    <citation type="journal article" date="2016" name="J. Zhejiang Univ. Sci. B">
        <title>Antibiotic resistance mechanisms of Myroides sp.</title>
        <authorList>
            <person name="Hu S."/>
            <person name="Yuan S."/>
            <person name="Qu H."/>
            <person name="Jiang T."/>
            <person name="Zhou Y."/>
            <person name="Wang M."/>
            <person name="Ming D."/>
        </authorList>
    </citation>
    <scope>NUCLEOTIDE SEQUENCE [LARGE SCALE GENOMIC DNA]</scope>
    <source>
        <strain evidence="1 2">PR63039</strain>
    </source>
</reference>
<dbReference type="InterPro" id="IPR038653">
    <property type="entry name" value="Put_CMD_sf"/>
</dbReference>
<protein>
    <submittedName>
        <fullName evidence="1">Uncharacterized protein</fullName>
    </submittedName>
</protein>
<evidence type="ECO:0000313" key="1">
    <source>
        <dbReference type="EMBL" id="ALU25718.1"/>
    </source>
</evidence>
<gene>
    <name evidence="1" type="ORF">AS202_06025</name>
</gene>
<dbReference type="Gene3D" id="2.60.40.2340">
    <property type="match status" value="1"/>
</dbReference>
<evidence type="ECO:0000313" key="2">
    <source>
        <dbReference type="Proteomes" id="UP000069030"/>
    </source>
</evidence>
<sequence length="379" mass="42390">MRINYLLFALLTTIGITFSSCIKDEADTMESDITSATIEDANKFLLTTPTITNNNVFFRLLPDVDEREFAPLFKLSDGATITPENGSKQNFSKGPVQYVITSQDGKWKKAYNVSFLTNTFITHYDFENVHTEVTEGPEGQYHEFFEVLPDGMTKYDWASGNQGYNMLAETLLEDDQELSPAVYPTFSINDGYKGKGVKMVTRSTGPLGSMMGSPIAAGNLYLGTFNFTFPAIKSTRFGIPYSTGINMPKTLKGYYKYKAGKDFTITSKEGSALTKDAWDAYAIIFEKGDNPKKEFLAGDHKFLDPRMVAIARLDDKNRVETDEWTKFEIPFQMVEGKTFDPKANYMIAIVFSASVEGDIFNGAVGSTLQIDEVELDFDK</sequence>
<proteinExistence type="predicted"/>
<name>A0A0S7E607_9FLAO</name>
<dbReference type="AlphaFoldDB" id="A0A0S7E607"/>
<accession>A0A0S7E607</accession>
<dbReference type="PROSITE" id="PS51257">
    <property type="entry name" value="PROKAR_LIPOPROTEIN"/>
    <property type="match status" value="1"/>
</dbReference>
<dbReference type="RefSeq" id="WP_006257817.1">
    <property type="nucleotide sequence ID" value="NZ_BCMQ01000002.1"/>
</dbReference>